<sequence length="79" mass="9282">MKGSLWLIALLLILSLVISSCRSASTQSYKIRKHLSRRTPPSDSKPAPQYLSKQERKLEKHRSAVYGLWWLDELIFKYY</sequence>
<dbReference type="Proteomes" id="UP000694864">
    <property type="component" value="Chromosome 9"/>
</dbReference>
<evidence type="ECO:0000256" key="1">
    <source>
        <dbReference type="SAM" id="MobiDB-lite"/>
    </source>
</evidence>
<feature type="signal peptide" evidence="2">
    <location>
        <begin position="1"/>
        <end position="23"/>
    </location>
</feature>
<feature type="chain" id="PRO_5045236839" evidence="2">
    <location>
        <begin position="24"/>
        <end position="79"/>
    </location>
</feature>
<dbReference type="GeneID" id="109126580"/>
<keyword evidence="3" id="KW-1185">Reference proteome</keyword>
<evidence type="ECO:0000313" key="4">
    <source>
        <dbReference type="RefSeq" id="XP_019085809.1"/>
    </source>
</evidence>
<gene>
    <name evidence="4" type="primary">LOC109126580</name>
</gene>
<accession>A0ABM1QGC1</accession>
<reference evidence="3" key="1">
    <citation type="journal article" date="2014" name="Nat. Commun.">
        <title>The emerging biofuel crop Camelina sativa retains a highly undifferentiated hexaploid genome structure.</title>
        <authorList>
            <person name="Kagale S."/>
            <person name="Koh C."/>
            <person name="Nixon J."/>
            <person name="Bollina V."/>
            <person name="Clarke W.E."/>
            <person name="Tuteja R."/>
            <person name="Spillane C."/>
            <person name="Robinson S.J."/>
            <person name="Links M.G."/>
            <person name="Clarke C."/>
            <person name="Higgins E.E."/>
            <person name="Huebert T."/>
            <person name="Sharpe A.G."/>
            <person name="Parkin I.A."/>
        </authorList>
    </citation>
    <scope>NUCLEOTIDE SEQUENCE [LARGE SCALE GENOMIC DNA]</scope>
    <source>
        <strain evidence="3">cv. DH55</strain>
    </source>
</reference>
<protein>
    <submittedName>
        <fullName evidence="4">Uncharacterized protein LOC109126580</fullName>
    </submittedName>
</protein>
<feature type="region of interest" description="Disordered" evidence="1">
    <location>
        <begin position="33"/>
        <end position="59"/>
    </location>
</feature>
<evidence type="ECO:0000313" key="3">
    <source>
        <dbReference type="Proteomes" id="UP000694864"/>
    </source>
</evidence>
<name>A0ABM1QGC1_CAMSA</name>
<organism evidence="3 4">
    <name type="scientific">Camelina sativa</name>
    <name type="common">False flax</name>
    <name type="synonym">Myagrum sativum</name>
    <dbReference type="NCBI Taxonomy" id="90675"/>
    <lineage>
        <taxon>Eukaryota</taxon>
        <taxon>Viridiplantae</taxon>
        <taxon>Streptophyta</taxon>
        <taxon>Embryophyta</taxon>
        <taxon>Tracheophyta</taxon>
        <taxon>Spermatophyta</taxon>
        <taxon>Magnoliopsida</taxon>
        <taxon>eudicotyledons</taxon>
        <taxon>Gunneridae</taxon>
        <taxon>Pentapetalae</taxon>
        <taxon>rosids</taxon>
        <taxon>malvids</taxon>
        <taxon>Brassicales</taxon>
        <taxon>Brassicaceae</taxon>
        <taxon>Camelineae</taxon>
        <taxon>Camelina</taxon>
    </lineage>
</organism>
<reference evidence="4" key="2">
    <citation type="submission" date="2025-08" db="UniProtKB">
        <authorList>
            <consortium name="RefSeq"/>
        </authorList>
    </citation>
    <scope>IDENTIFICATION</scope>
    <source>
        <tissue evidence="4">Leaf</tissue>
    </source>
</reference>
<dbReference type="RefSeq" id="XP_019085809.1">
    <property type="nucleotide sequence ID" value="XM_019230264.1"/>
</dbReference>
<evidence type="ECO:0000256" key="2">
    <source>
        <dbReference type="SAM" id="SignalP"/>
    </source>
</evidence>
<dbReference type="PROSITE" id="PS51257">
    <property type="entry name" value="PROKAR_LIPOPROTEIN"/>
    <property type="match status" value="1"/>
</dbReference>
<proteinExistence type="predicted"/>
<keyword evidence="2" id="KW-0732">Signal</keyword>